<reference evidence="1 2" key="1">
    <citation type="submission" date="2016-11" db="EMBL/GenBank/DDBJ databases">
        <authorList>
            <person name="Jaros S."/>
            <person name="Januszkiewicz K."/>
            <person name="Wedrychowicz H."/>
        </authorList>
    </citation>
    <scope>NUCLEOTIDE SEQUENCE [LARGE SCALE GENOMIC DNA]</scope>
    <source>
        <strain evidence="1 2">GAS86</strain>
    </source>
</reference>
<dbReference type="Proteomes" id="UP000184693">
    <property type="component" value="Unassembled WGS sequence"/>
</dbReference>
<gene>
    <name evidence="1" type="ORF">SAMN05444168_0877</name>
</gene>
<dbReference type="AlphaFoldDB" id="A0A1N6EQI5"/>
<sequence length="60" mass="6257">MKLYDVPVAAVDAEGMRGGAAFKAPFNFSGKGQFGQVTLCSAARLVGHRCTDTLPTSPVN</sequence>
<dbReference type="EMBL" id="FSRM01000001">
    <property type="protein sequence ID" value="SIN85237.1"/>
    <property type="molecule type" value="Genomic_DNA"/>
</dbReference>
<accession>A0A1N6EQI5</accession>
<protein>
    <submittedName>
        <fullName evidence="1">Uncharacterized protein</fullName>
    </submittedName>
</protein>
<name>A0A1N6EQI5_9BURK</name>
<evidence type="ECO:0000313" key="1">
    <source>
        <dbReference type="EMBL" id="SIN85237.1"/>
    </source>
</evidence>
<evidence type="ECO:0000313" key="2">
    <source>
        <dbReference type="Proteomes" id="UP000184693"/>
    </source>
</evidence>
<organism evidence="1 2">
    <name type="scientific">Paraburkholderia phenazinium</name>
    <dbReference type="NCBI Taxonomy" id="60549"/>
    <lineage>
        <taxon>Bacteria</taxon>
        <taxon>Pseudomonadati</taxon>
        <taxon>Pseudomonadota</taxon>
        <taxon>Betaproteobacteria</taxon>
        <taxon>Burkholderiales</taxon>
        <taxon>Burkholderiaceae</taxon>
        <taxon>Paraburkholderia</taxon>
    </lineage>
</organism>
<proteinExistence type="predicted"/>